<dbReference type="InterPro" id="IPR036259">
    <property type="entry name" value="MFS_trans_sf"/>
</dbReference>
<evidence type="ECO:0000256" key="4">
    <source>
        <dbReference type="ARBA" id="ARBA00022692"/>
    </source>
</evidence>
<sequence>MQKFKKIFQNTAFVKLFFANITSQLGSIIGLTAFTFYLLDRFSEQPMYATLTELMFSLPTLFLFFLVGVVADRLDRQKVAYYCDVIAALLSIILLGAIYIGWMPLVFAVLFTRSGFQKFFFPAEQGLIQGTLSKEDYGTAAGLNQMIGSMFNLFGTGLGVLVYWGIGVYGAVIIDAISFILSGILIKMGTYSKKAKSPNGEHSLRELNLKFVLTDFKDGLLYILRHKLLMVLIGGFVVLGVVNGGLTVMPIFILKYKLAPSSYEEFAIIFGIVIGAGMLIGSVMAANIVQKMKFYHLIVFGLVLGGSSVIFSSVVTTVWLFFSIMFVLALGIPFINVAIGGWLPAIIDPKMMGRVQGWISPLMMLAHSVTLGFIAIMYPTYMSIEMLYWIVGAMLLFVGMFYFIVLPRISEQKENQDSTLSTSV</sequence>
<keyword evidence="9" id="KW-1185">Reference proteome</keyword>
<evidence type="ECO:0000313" key="8">
    <source>
        <dbReference type="EMBL" id="MEI5906397.1"/>
    </source>
</evidence>
<reference evidence="8 9" key="1">
    <citation type="journal article" date="2018" name="J. Microbiol.">
        <title>Bacillus spongiae sp. nov., isolated from sponge of Jeju Island.</title>
        <authorList>
            <person name="Lee G.E."/>
            <person name="Im W.T."/>
            <person name="Park J.S."/>
        </authorList>
    </citation>
    <scope>NUCLEOTIDE SEQUENCE [LARGE SCALE GENOMIC DNA]</scope>
    <source>
        <strain evidence="8 9">135PIL107-10</strain>
    </source>
</reference>
<feature type="transmembrane region" description="Helical" evidence="7">
    <location>
        <begin position="266"/>
        <end position="287"/>
    </location>
</feature>
<dbReference type="PANTHER" id="PTHR43266">
    <property type="entry name" value="MACROLIDE-EFFLUX PROTEIN"/>
    <property type="match status" value="1"/>
</dbReference>
<feature type="transmembrane region" description="Helical" evidence="7">
    <location>
        <begin position="161"/>
        <end position="186"/>
    </location>
</feature>
<feature type="transmembrane region" description="Helical" evidence="7">
    <location>
        <begin position="358"/>
        <end position="381"/>
    </location>
</feature>
<feature type="transmembrane region" description="Helical" evidence="7">
    <location>
        <begin position="12"/>
        <end position="39"/>
    </location>
</feature>
<feature type="transmembrane region" description="Helical" evidence="7">
    <location>
        <begin position="294"/>
        <end position="314"/>
    </location>
</feature>
<feature type="transmembrane region" description="Helical" evidence="7">
    <location>
        <begin position="387"/>
        <end position="406"/>
    </location>
</feature>
<protein>
    <submittedName>
        <fullName evidence="8">MFS transporter</fullName>
    </submittedName>
</protein>
<feature type="transmembrane region" description="Helical" evidence="7">
    <location>
        <begin position="228"/>
        <end position="254"/>
    </location>
</feature>
<dbReference type="Pfam" id="PF07690">
    <property type="entry name" value="MFS_1"/>
    <property type="match status" value="1"/>
</dbReference>
<evidence type="ECO:0000256" key="5">
    <source>
        <dbReference type="ARBA" id="ARBA00022989"/>
    </source>
</evidence>
<feature type="transmembrane region" description="Helical" evidence="7">
    <location>
        <begin position="54"/>
        <end position="74"/>
    </location>
</feature>
<evidence type="ECO:0000256" key="1">
    <source>
        <dbReference type="ARBA" id="ARBA00004651"/>
    </source>
</evidence>
<dbReference type="PANTHER" id="PTHR43266:SF8">
    <property type="entry name" value="MACROLIDE-EFFLUX PROTEIN"/>
    <property type="match status" value="1"/>
</dbReference>
<gene>
    <name evidence="8" type="ORF">WAK64_04930</name>
</gene>
<name>A0ABU8HAY8_9BACI</name>
<keyword evidence="2" id="KW-0813">Transport</keyword>
<keyword evidence="3" id="KW-1003">Cell membrane</keyword>
<dbReference type="RefSeq" id="WP_336585830.1">
    <property type="nucleotide sequence ID" value="NZ_JBBAXC010000003.1"/>
</dbReference>
<comment type="subcellular location">
    <subcellularLocation>
        <location evidence="1">Cell membrane</location>
        <topology evidence="1">Multi-pass membrane protein</topology>
    </subcellularLocation>
</comment>
<keyword evidence="6 7" id="KW-0472">Membrane</keyword>
<feature type="transmembrane region" description="Helical" evidence="7">
    <location>
        <begin position="86"/>
        <end position="111"/>
    </location>
</feature>
<dbReference type="EMBL" id="JBBAXC010000003">
    <property type="protein sequence ID" value="MEI5906397.1"/>
    <property type="molecule type" value="Genomic_DNA"/>
</dbReference>
<dbReference type="Gene3D" id="1.20.1250.20">
    <property type="entry name" value="MFS general substrate transporter like domains"/>
    <property type="match status" value="1"/>
</dbReference>
<feature type="transmembrane region" description="Helical" evidence="7">
    <location>
        <begin position="320"/>
        <end position="346"/>
    </location>
</feature>
<dbReference type="Proteomes" id="UP001312865">
    <property type="component" value="Unassembled WGS sequence"/>
</dbReference>
<keyword evidence="4 7" id="KW-0812">Transmembrane</keyword>
<organism evidence="8 9">
    <name type="scientific">Bacillus spongiae</name>
    <dbReference type="NCBI Taxonomy" id="2683610"/>
    <lineage>
        <taxon>Bacteria</taxon>
        <taxon>Bacillati</taxon>
        <taxon>Bacillota</taxon>
        <taxon>Bacilli</taxon>
        <taxon>Bacillales</taxon>
        <taxon>Bacillaceae</taxon>
        <taxon>Bacillus</taxon>
    </lineage>
</organism>
<dbReference type="SUPFAM" id="SSF103473">
    <property type="entry name" value="MFS general substrate transporter"/>
    <property type="match status" value="1"/>
</dbReference>
<proteinExistence type="predicted"/>
<evidence type="ECO:0000256" key="2">
    <source>
        <dbReference type="ARBA" id="ARBA00022448"/>
    </source>
</evidence>
<dbReference type="CDD" id="cd06173">
    <property type="entry name" value="MFS_MefA_like"/>
    <property type="match status" value="1"/>
</dbReference>
<evidence type="ECO:0000256" key="3">
    <source>
        <dbReference type="ARBA" id="ARBA00022475"/>
    </source>
</evidence>
<dbReference type="InterPro" id="IPR011701">
    <property type="entry name" value="MFS"/>
</dbReference>
<evidence type="ECO:0000313" key="9">
    <source>
        <dbReference type="Proteomes" id="UP001312865"/>
    </source>
</evidence>
<evidence type="ECO:0000256" key="6">
    <source>
        <dbReference type="ARBA" id="ARBA00023136"/>
    </source>
</evidence>
<accession>A0ABU8HAY8</accession>
<evidence type="ECO:0000256" key="7">
    <source>
        <dbReference type="SAM" id="Phobius"/>
    </source>
</evidence>
<keyword evidence="5 7" id="KW-1133">Transmembrane helix</keyword>
<comment type="caution">
    <text evidence="8">The sequence shown here is derived from an EMBL/GenBank/DDBJ whole genome shotgun (WGS) entry which is preliminary data.</text>
</comment>